<keyword evidence="16" id="KW-1185">Reference proteome</keyword>
<dbReference type="GO" id="GO:0005886">
    <property type="term" value="C:plasma membrane"/>
    <property type="evidence" value="ECO:0007669"/>
    <property type="project" value="UniProtKB-SubCell"/>
</dbReference>
<evidence type="ECO:0000256" key="9">
    <source>
        <dbReference type="ARBA" id="ARBA00022692"/>
    </source>
</evidence>
<dbReference type="KEGG" id="adp:NCTC12871_00996"/>
<dbReference type="RefSeq" id="WP_126599547.1">
    <property type="nucleotide sequence ID" value="NZ_LR134510.1"/>
</dbReference>
<evidence type="ECO:0000256" key="4">
    <source>
        <dbReference type="ARBA" id="ARBA00011471"/>
    </source>
</evidence>
<evidence type="ECO:0000256" key="7">
    <source>
        <dbReference type="ARBA" id="ARBA00022475"/>
    </source>
</evidence>
<dbReference type="Pfam" id="PF02472">
    <property type="entry name" value="ExbD"/>
    <property type="match status" value="1"/>
</dbReference>
<dbReference type="AlphaFoldDB" id="A0A448TUN4"/>
<evidence type="ECO:0000256" key="8">
    <source>
        <dbReference type="ARBA" id="ARBA00022519"/>
    </source>
</evidence>
<comment type="similarity">
    <text evidence="3 13">Belongs to the ExbD/TolR family.</text>
</comment>
<protein>
    <recommendedName>
        <fullName evidence="5">Biopolymer transport protein ExbD</fullName>
    </recommendedName>
</protein>
<evidence type="ECO:0000256" key="14">
    <source>
        <dbReference type="SAM" id="Phobius"/>
    </source>
</evidence>
<gene>
    <name evidence="15" type="ORF">NCTC12871_00996</name>
</gene>
<organism evidence="15 16">
    <name type="scientific">Actinobacillus delphinicola</name>
    <dbReference type="NCBI Taxonomy" id="51161"/>
    <lineage>
        <taxon>Bacteria</taxon>
        <taxon>Pseudomonadati</taxon>
        <taxon>Pseudomonadota</taxon>
        <taxon>Gammaproteobacteria</taxon>
        <taxon>Pasteurellales</taxon>
        <taxon>Pasteurellaceae</taxon>
        <taxon>Actinobacillus</taxon>
    </lineage>
</organism>
<dbReference type="OrthoDB" id="9798629at2"/>
<comment type="subcellular location">
    <subcellularLocation>
        <location evidence="2">Cell inner membrane</location>
        <topology evidence="2">Single-pass type II membrane protein</topology>
    </subcellularLocation>
    <subcellularLocation>
        <location evidence="13">Cell membrane</location>
        <topology evidence="13">Single-pass type II membrane protein</topology>
    </subcellularLocation>
</comment>
<reference evidence="15 16" key="1">
    <citation type="submission" date="2018-12" db="EMBL/GenBank/DDBJ databases">
        <authorList>
            <consortium name="Pathogen Informatics"/>
        </authorList>
    </citation>
    <scope>NUCLEOTIDE SEQUENCE [LARGE SCALE GENOMIC DNA]</scope>
    <source>
        <strain evidence="15 16">NCTC12871</strain>
    </source>
</reference>
<evidence type="ECO:0000256" key="13">
    <source>
        <dbReference type="RuleBase" id="RU003879"/>
    </source>
</evidence>
<dbReference type="InterPro" id="IPR014171">
    <property type="entry name" value="TonB_ExbD_2"/>
</dbReference>
<dbReference type="GO" id="GO:0022857">
    <property type="term" value="F:transmembrane transporter activity"/>
    <property type="evidence" value="ECO:0007669"/>
    <property type="project" value="InterPro"/>
</dbReference>
<comment type="function">
    <text evidence="1">Involved in the TonB-dependent energy-dependent transport of various receptor-bound substrates.</text>
</comment>
<feature type="transmembrane region" description="Helical" evidence="14">
    <location>
        <begin position="12"/>
        <end position="30"/>
    </location>
</feature>
<evidence type="ECO:0000256" key="5">
    <source>
        <dbReference type="ARBA" id="ARBA00022090"/>
    </source>
</evidence>
<comment type="subunit">
    <text evidence="4">The accessory proteins ExbB and ExbD seem to form a complex with TonB.</text>
</comment>
<keyword evidence="11 14" id="KW-1133">Transmembrane helix</keyword>
<keyword evidence="12 14" id="KW-0472">Membrane</keyword>
<keyword evidence="7" id="KW-1003">Cell membrane</keyword>
<sequence>MKKFDQINIIPFIDIMLVLLTIVLVTASFISQGKIQVDVPKASTEVKFKANDLAKLLTITQKGEVYLNDKPITLAELDDVAKHWENGQPVTLKVDSRSPFQAFVTITDIFAKYNIKNVAIVTMKEKAR</sequence>
<dbReference type="Proteomes" id="UP000279799">
    <property type="component" value="Chromosome"/>
</dbReference>
<name>A0A448TUN4_9PAST</name>
<keyword evidence="9 13" id="KW-0812">Transmembrane</keyword>
<evidence type="ECO:0000256" key="3">
    <source>
        <dbReference type="ARBA" id="ARBA00005811"/>
    </source>
</evidence>
<evidence type="ECO:0000313" key="15">
    <source>
        <dbReference type="EMBL" id="VEJ09533.1"/>
    </source>
</evidence>
<dbReference type="InterPro" id="IPR003400">
    <property type="entry name" value="ExbD"/>
</dbReference>
<dbReference type="EMBL" id="LR134510">
    <property type="protein sequence ID" value="VEJ09533.1"/>
    <property type="molecule type" value="Genomic_DNA"/>
</dbReference>
<evidence type="ECO:0000256" key="1">
    <source>
        <dbReference type="ARBA" id="ARBA00003540"/>
    </source>
</evidence>
<accession>A0A448TUN4</accession>
<dbReference type="PANTHER" id="PTHR30558">
    <property type="entry name" value="EXBD MEMBRANE COMPONENT OF PMF-DRIVEN MACROMOLECULE IMPORT SYSTEM"/>
    <property type="match status" value="1"/>
</dbReference>
<keyword evidence="6 13" id="KW-0813">Transport</keyword>
<dbReference type="PANTHER" id="PTHR30558:SF12">
    <property type="entry name" value="BIOPOLYMER TRANSPORT PROTEIN EXBD"/>
    <property type="match status" value="1"/>
</dbReference>
<evidence type="ECO:0000256" key="2">
    <source>
        <dbReference type="ARBA" id="ARBA00004249"/>
    </source>
</evidence>
<keyword evidence="10 13" id="KW-0653">Protein transport</keyword>
<evidence type="ECO:0000313" key="16">
    <source>
        <dbReference type="Proteomes" id="UP000279799"/>
    </source>
</evidence>
<evidence type="ECO:0000256" key="12">
    <source>
        <dbReference type="ARBA" id="ARBA00023136"/>
    </source>
</evidence>
<evidence type="ECO:0000256" key="11">
    <source>
        <dbReference type="ARBA" id="ARBA00022989"/>
    </source>
</evidence>
<evidence type="ECO:0000256" key="10">
    <source>
        <dbReference type="ARBA" id="ARBA00022927"/>
    </source>
</evidence>
<dbReference type="Gene3D" id="3.30.420.270">
    <property type="match status" value="1"/>
</dbReference>
<evidence type="ECO:0000256" key="6">
    <source>
        <dbReference type="ARBA" id="ARBA00022448"/>
    </source>
</evidence>
<dbReference type="GO" id="GO:0015031">
    <property type="term" value="P:protein transport"/>
    <property type="evidence" value="ECO:0007669"/>
    <property type="project" value="UniProtKB-KW"/>
</dbReference>
<proteinExistence type="inferred from homology"/>
<keyword evidence="8" id="KW-0997">Cell inner membrane</keyword>
<dbReference type="NCBIfam" id="TIGR02804">
    <property type="entry name" value="ExbD_2"/>
    <property type="match status" value="1"/>
</dbReference>